<dbReference type="Proteomes" id="UP000315353">
    <property type="component" value="Unassembled WGS sequence"/>
</dbReference>
<feature type="compositionally biased region" description="Polar residues" evidence="1">
    <location>
        <begin position="279"/>
        <end position="290"/>
    </location>
</feature>
<dbReference type="Proteomes" id="UP000185479">
    <property type="component" value="Chromosome"/>
</dbReference>
<evidence type="ECO:0000313" key="5">
    <source>
        <dbReference type="Proteomes" id="UP000315353"/>
    </source>
</evidence>
<keyword evidence="4" id="KW-1185">Reference proteome</keyword>
<name>A0A1L7CNI9_CORFL</name>
<dbReference type="Pfam" id="PF13479">
    <property type="entry name" value="AAA_24"/>
    <property type="match status" value="1"/>
</dbReference>
<organism evidence="2 4">
    <name type="scientific">Corynebacterium flavescens</name>
    <dbReference type="NCBI Taxonomy" id="28028"/>
    <lineage>
        <taxon>Bacteria</taxon>
        <taxon>Bacillati</taxon>
        <taxon>Actinomycetota</taxon>
        <taxon>Actinomycetes</taxon>
        <taxon>Mycobacteriales</taxon>
        <taxon>Corynebacteriaceae</taxon>
        <taxon>Corynebacterium</taxon>
    </lineage>
</organism>
<dbReference type="AlphaFoldDB" id="A0A1L7CNI9"/>
<dbReference type="KEGG" id="cfc:CFLV_09690"/>
<dbReference type="EMBL" id="BJNB01000016">
    <property type="protein sequence ID" value="GEB97725.1"/>
    <property type="molecule type" value="Genomic_DNA"/>
</dbReference>
<evidence type="ECO:0000313" key="4">
    <source>
        <dbReference type="Proteomes" id="UP000185479"/>
    </source>
</evidence>
<sequence>MHDFNTRKPTGVQSSPVILLAGIAGGGKTWAAVEATTLETVDRSFFIEIGEGVADAYGSIPGADFEIIEHDGTLQQIREAIQWASAQPAAEGKYNLLILDSLTEIWDLIKDNAEQAMKDRLTRKKRRLNGEEPKPDMDLWNAAANVSDGIMRQLANFPGPAICTARLDEVTEMVAGKPSRNTEWKIQVQKKVPFRVSAIVEARAPRTWTLTKIVTTNPALQVQPGEQKPLPDFTVEKLLTAMGAAAGQPGSTMVEGRVDGSLMGDGQQHAQQERPQAQTSQARPAQQSEPQQDEDARKQYVAHQAQGLLAAETAGDEAKLRKALEYYSRTGDRELSQMAVATLDRLLGTDLSQAKETVQQVIDAEIVTTNAA</sequence>
<reference evidence="3 5" key="2">
    <citation type="submission" date="2019-06" db="EMBL/GenBank/DDBJ databases">
        <title>Whole genome shotgun sequence of Corynebacterium flavescens NBRC 14136.</title>
        <authorList>
            <person name="Hosoyama A."/>
            <person name="Uohara A."/>
            <person name="Ohji S."/>
            <person name="Ichikawa N."/>
        </authorList>
    </citation>
    <scope>NUCLEOTIDE SEQUENCE [LARGE SCALE GENOMIC DNA]</scope>
    <source>
        <strain evidence="3 5">NBRC 14136</strain>
    </source>
</reference>
<feature type="compositionally biased region" description="Low complexity" evidence="1">
    <location>
        <begin position="267"/>
        <end position="278"/>
    </location>
</feature>
<gene>
    <name evidence="3" type="ORF">CFL01nite_12200</name>
    <name evidence="2" type="ORF">CFLV_09690</name>
</gene>
<dbReference type="RefSeq" id="WP_075730351.1">
    <property type="nucleotide sequence ID" value="NZ_BJNB01000016.1"/>
</dbReference>
<accession>A0A1L7CNI9</accession>
<dbReference type="OrthoDB" id="3848202at2"/>
<protein>
    <submittedName>
        <fullName evidence="2">Uncharacterized protein</fullName>
    </submittedName>
</protein>
<feature type="region of interest" description="Disordered" evidence="1">
    <location>
        <begin position="245"/>
        <end position="299"/>
    </location>
</feature>
<evidence type="ECO:0000256" key="1">
    <source>
        <dbReference type="SAM" id="MobiDB-lite"/>
    </source>
</evidence>
<evidence type="ECO:0000313" key="2">
    <source>
        <dbReference type="EMBL" id="APT87417.1"/>
    </source>
</evidence>
<evidence type="ECO:0000313" key="3">
    <source>
        <dbReference type="EMBL" id="GEB97725.1"/>
    </source>
</evidence>
<dbReference type="GeneID" id="82880965"/>
<dbReference type="STRING" id="28028.CFLV_09690"/>
<reference evidence="2 4" key="1">
    <citation type="submission" date="2014-08" db="EMBL/GenBank/DDBJ databases">
        <title>Complete genome sequence of Corynebacterium flavescens OJ8(T)(=DSM 20296(T)), isolated from cheese.</title>
        <authorList>
            <person name="Ruckert C."/>
            <person name="Albersmeier A."/>
            <person name="Winkler A."/>
            <person name="Kalinowski J."/>
        </authorList>
    </citation>
    <scope>NUCLEOTIDE SEQUENCE [LARGE SCALE GENOMIC DNA]</scope>
    <source>
        <strain evidence="2 4">OJ8</strain>
    </source>
</reference>
<proteinExistence type="predicted"/>
<dbReference type="EMBL" id="CP009246">
    <property type="protein sequence ID" value="APT87417.1"/>
    <property type="molecule type" value="Genomic_DNA"/>
</dbReference>